<evidence type="ECO:0000256" key="4">
    <source>
        <dbReference type="SAM" id="Phobius"/>
    </source>
</evidence>
<evidence type="ECO:0000256" key="3">
    <source>
        <dbReference type="SAM" id="MobiDB-lite"/>
    </source>
</evidence>
<organism evidence="6">
    <name type="scientific">Arcella intermedia</name>
    <dbReference type="NCBI Taxonomy" id="1963864"/>
    <lineage>
        <taxon>Eukaryota</taxon>
        <taxon>Amoebozoa</taxon>
        <taxon>Tubulinea</taxon>
        <taxon>Elardia</taxon>
        <taxon>Arcellinida</taxon>
        <taxon>Sphaerothecina</taxon>
        <taxon>Arcellidae</taxon>
        <taxon>Arcella</taxon>
    </lineage>
</organism>
<feature type="region of interest" description="Disordered" evidence="3">
    <location>
        <begin position="758"/>
        <end position="788"/>
    </location>
</feature>
<feature type="domain" description="Fibronectin type-II" evidence="5">
    <location>
        <begin position="5"/>
        <end position="38"/>
    </location>
</feature>
<keyword evidence="4" id="KW-1133">Transmembrane helix</keyword>
<keyword evidence="2" id="KW-1015">Disulfide bond</keyword>
<dbReference type="InterPro" id="IPR000562">
    <property type="entry name" value="FN_type2_dom"/>
</dbReference>
<accession>A0A6B2KXN4</accession>
<proteinExistence type="predicted"/>
<dbReference type="Pfam" id="PF00040">
    <property type="entry name" value="fn2"/>
    <property type="match status" value="1"/>
</dbReference>
<protein>
    <recommendedName>
        <fullName evidence="5">Fibronectin type-II domain-containing protein</fullName>
    </recommendedName>
</protein>
<name>A0A6B2KXN4_9EUKA</name>
<evidence type="ECO:0000313" key="6">
    <source>
        <dbReference type="EMBL" id="NDV29358.1"/>
    </source>
</evidence>
<dbReference type="InterPro" id="IPR036943">
    <property type="entry name" value="FN_type2_sf"/>
</dbReference>
<sequence>MRSTCVFPFYFRNIKYEKCTTASILSKDTSVVPWCAISVDENLNVVEKGDCQCTRNRTNLILDQPAFFVYGSPDAYFANDGNKDDDFDTAAHFNFDNWYSDLSINIIPERIVFWGCPSCYKFVKHFMLHIYFTPDLTTPIWETSIYLNSTFRYYEIIVPSHITGHPNFLYVWTDSDVYLSEIEAFGDYVPKTSSSQLDCSLLLSRTSLGLGNSTWHATGNVPFPQLEDEVYVLHKSVVTLQGNFVNSFAFKITPQASDTFSFFIMSSKNTTNTSVPLVNWKSKFIEISLHPLHSKVSINGHNLDSSSIFNFSSSSSKYIFDDTKEHTCIIIYVIDDVTTSRAQSSVLYLNGKLQVFVDDMSVPLLSTSILLHQVLSFNEALTGFYVHSSDTSKRNVPDPGSLSLSWWKFETELFSDSNNIAVGNIDKAALIIGVIFGVVVLLFLIIALFFFLKKRNKSIERLPSEIIQHYRQYSRNPRPWNIIGVIDSAHAYTKKLKVGSSGYARMEALWMKMGGQDIEIEEAYAVHNPELLHSFATKHSIMTHNVRTNPTLFLSDNWKGKEDKLGTRKWTRETYNKLVTQFEWNQSLLVPIVPALHGTNEDVAENIVKSGFVALARLDKGYYGKGIYFTTSAEYGLPYYATKKIPTVIISMVISGNAFPVIEHPDSKNNIMGAAMTPGYHSHYVLTRKDGYPCPKVFSGEGDEQYFDEIVIEQENSILPFYFLKISPNNLGEKTMKLQKEIDTLRLAEFQEMKAGLNIRTHSDRNSSSSSDKIKMKRIKSETSSDEV</sequence>
<dbReference type="InterPro" id="IPR013806">
    <property type="entry name" value="Kringle-like"/>
</dbReference>
<dbReference type="SUPFAM" id="SSF56399">
    <property type="entry name" value="ADP-ribosylation"/>
    <property type="match status" value="1"/>
</dbReference>
<feature type="transmembrane region" description="Helical" evidence="4">
    <location>
        <begin position="428"/>
        <end position="452"/>
    </location>
</feature>
<reference evidence="6" key="1">
    <citation type="journal article" date="2020" name="J. Eukaryot. Microbiol.">
        <title>De novo Sequencing, Assembly and Annotation of the Transcriptome for the Free-Living Testate Amoeba Arcella intermedia.</title>
        <authorList>
            <person name="Ribeiro G.M."/>
            <person name="Porfirio-Sousa A.L."/>
            <person name="Maurer-Alcala X.X."/>
            <person name="Katz L.A."/>
            <person name="Lahr D.J.G."/>
        </authorList>
    </citation>
    <scope>NUCLEOTIDE SEQUENCE</scope>
</reference>
<dbReference type="SUPFAM" id="SSF57440">
    <property type="entry name" value="Kringle-like"/>
    <property type="match status" value="1"/>
</dbReference>
<evidence type="ECO:0000256" key="2">
    <source>
        <dbReference type="ARBA" id="ARBA00023157"/>
    </source>
</evidence>
<keyword evidence="4" id="KW-0812">Transmembrane</keyword>
<dbReference type="Gene3D" id="3.90.228.10">
    <property type="match status" value="1"/>
</dbReference>
<dbReference type="Gene3D" id="2.10.10.10">
    <property type="entry name" value="Fibronectin, type II, collagen-binding"/>
    <property type="match status" value="1"/>
</dbReference>
<evidence type="ECO:0000256" key="1">
    <source>
        <dbReference type="ARBA" id="ARBA00022737"/>
    </source>
</evidence>
<evidence type="ECO:0000259" key="5">
    <source>
        <dbReference type="Pfam" id="PF00040"/>
    </source>
</evidence>
<keyword evidence="1" id="KW-0677">Repeat</keyword>
<dbReference type="AlphaFoldDB" id="A0A6B2KXN4"/>
<dbReference type="EMBL" id="GIBP01000389">
    <property type="protein sequence ID" value="NDV29358.1"/>
    <property type="molecule type" value="Transcribed_RNA"/>
</dbReference>
<keyword evidence="4" id="KW-0472">Membrane</keyword>
<feature type="compositionally biased region" description="Basic and acidic residues" evidence="3">
    <location>
        <begin position="779"/>
        <end position="788"/>
    </location>
</feature>